<dbReference type="InterPro" id="IPR021884">
    <property type="entry name" value="Ice-bd_prot"/>
</dbReference>
<dbReference type="AlphaFoldDB" id="A0A2A9CQI4"/>
<accession>A0A2A9CQI4</accession>
<feature type="domain" description="Fibronectin type-III" evidence="5">
    <location>
        <begin position="41"/>
        <end position="139"/>
    </location>
</feature>
<protein>
    <submittedName>
        <fullName evidence="6">Uncharacterized protein DUF3494</fullName>
    </submittedName>
</protein>
<name>A0A2A9CQI4_9ACTN</name>
<evidence type="ECO:0000313" key="6">
    <source>
        <dbReference type="EMBL" id="PFG16673.1"/>
    </source>
</evidence>
<evidence type="ECO:0000256" key="3">
    <source>
        <dbReference type="SAM" id="MobiDB-lite"/>
    </source>
</evidence>
<evidence type="ECO:0000259" key="5">
    <source>
        <dbReference type="PROSITE" id="PS50853"/>
    </source>
</evidence>
<evidence type="ECO:0000256" key="2">
    <source>
        <dbReference type="ARBA" id="ARBA00022729"/>
    </source>
</evidence>
<evidence type="ECO:0000256" key="1">
    <source>
        <dbReference type="ARBA" id="ARBA00005445"/>
    </source>
</evidence>
<gene>
    <name evidence="6" type="ORF">ATK74_1224</name>
</gene>
<comment type="similarity">
    <text evidence="1">Belongs to the ice-binding protein family.</text>
</comment>
<feature type="chain" id="PRO_5012586191" evidence="4">
    <location>
        <begin position="23"/>
        <end position="418"/>
    </location>
</feature>
<feature type="signal peptide" evidence="4">
    <location>
        <begin position="1"/>
        <end position="22"/>
    </location>
</feature>
<dbReference type="InterPro" id="IPR003961">
    <property type="entry name" value="FN3_dom"/>
</dbReference>
<reference evidence="6 7" key="1">
    <citation type="submission" date="2017-10" db="EMBL/GenBank/DDBJ databases">
        <title>Sequencing the genomes of 1000 actinobacteria strains.</title>
        <authorList>
            <person name="Klenk H.-P."/>
        </authorList>
    </citation>
    <scope>NUCLEOTIDE SEQUENCE [LARGE SCALE GENOMIC DNA]</scope>
    <source>
        <strain evidence="6 7">DSM 15597</strain>
    </source>
</reference>
<dbReference type="EMBL" id="PDJC01000001">
    <property type="protein sequence ID" value="PFG16673.1"/>
    <property type="molecule type" value="Genomic_DNA"/>
</dbReference>
<evidence type="ECO:0000313" key="7">
    <source>
        <dbReference type="Proteomes" id="UP000226079"/>
    </source>
</evidence>
<sequence length="418" mass="41065">MAATGLLMTATAVSASATPASASWSAAGSATASGQTATLAAPSAPSVIEGEHSSVALSWTRGGTGFAPTGYYVIRMHGSTASPACHSGPDALIAGLSCIDTALVPGSSTFVVTAVYRSWTAAGRPSRELLVSGDVTPQPVASPDLGASRDYSVLAGTDVVNTGQSSISGDLGVSPGASADGLLADSVAGEIHLNDASSLAAMTAARSAARDLDGRSTGSHLPAQLGGVTLTPGSYHSDDGLQLTGTLTLDAVGDASAVFVLSSDSTLQTAAASNVHLVNGAQASNVFWRVAGTVQTGSDSDLTGTILANGAITLGQRTTLSGRALSLSSVSLSAANLIGVAPRSPAATDTEAPSAWPSGPGSSASEEPSPTPSDTTDPSTPTVGLLPTAEPTTAEPTPGPTPVITLASVVMAIATRSW</sequence>
<organism evidence="6 7">
    <name type="scientific">Propionicimonas paludicola</name>
    <dbReference type="NCBI Taxonomy" id="185243"/>
    <lineage>
        <taxon>Bacteria</taxon>
        <taxon>Bacillati</taxon>
        <taxon>Actinomycetota</taxon>
        <taxon>Actinomycetes</taxon>
        <taxon>Propionibacteriales</taxon>
        <taxon>Nocardioidaceae</taxon>
        <taxon>Propionicimonas</taxon>
    </lineage>
</organism>
<keyword evidence="2 4" id="KW-0732">Signal</keyword>
<comment type="caution">
    <text evidence="6">The sequence shown here is derived from an EMBL/GenBank/DDBJ whole genome shotgun (WGS) entry which is preliminary data.</text>
</comment>
<dbReference type="Proteomes" id="UP000226079">
    <property type="component" value="Unassembled WGS sequence"/>
</dbReference>
<dbReference type="Pfam" id="PF11999">
    <property type="entry name" value="Ice_binding"/>
    <property type="match status" value="1"/>
</dbReference>
<proteinExistence type="inferred from homology"/>
<feature type="region of interest" description="Disordered" evidence="3">
    <location>
        <begin position="343"/>
        <end position="402"/>
    </location>
</feature>
<dbReference type="PROSITE" id="PS50853">
    <property type="entry name" value="FN3"/>
    <property type="match status" value="1"/>
</dbReference>
<keyword evidence="7" id="KW-1185">Reference proteome</keyword>
<feature type="compositionally biased region" description="Low complexity" evidence="3">
    <location>
        <begin position="353"/>
        <end position="396"/>
    </location>
</feature>
<evidence type="ECO:0000256" key="4">
    <source>
        <dbReference type="SAM" id="SignalP"/>
    </source>
</evidence>